<dbReference type="AlphaFoldDB" id="A0A385D828"/>
<proteinExistence type="predicted"/>
<dbReference type="SUPFAM" id="SSF46955">
    <property type="entry name" value="Putative DNA-binding domain"/>
    <property type="match status" value="1"/>
</dbReference>
<dbReference type="Gene3D" id="1.10.1660.10">
    <property type="match status" value="1"/>
</dbReference>
<dbReference type="PANTHER" id="PTHR30204">
    <property type="entry name" value="REDOX-CYCLING DRUG-SENSING TRANSCRIPTIONAL ACTIVATOR SOXR"/>
    <property type="match status" value="1"/>
</dbReference>
<dbReference type="EMBL" id="CP031742">
    <property type="protein sequence ID" value="AXQ54525.1"/>
    <property type="molecule type" value="Genomic_DNA"/>
</dbReference>
<dbReference type="InterPro" id="IPR047057">
    <property type="entry name" value="MerR_fam"/>
</dbReference>
<protein>
    <submittedName>
        <fullName evidence="4">MerR family transcriptional regulator</fullName>
    </submittedName>
</protein>
<evidence type="ECO:0000313" key="5">
    <source>
        <dbReference type="Proteomes" id="UP000259636"/>
    </source>
</evidence>
<organism evidence="4 5">
    <name type="scientific">Streptomyces koyangensis</name>
    <dbReference type="NCBI Taxonomy" id="188770"/>
    <lineage>
        <taxon>Bacteria</taxon>
        <taxon>Bacillati</taxon>
        <taxon>Actinomycetota</taxon>
        <taxon>Actinomycetes</taxon>
        <taxon>Kitasatosporales</taxon>
        <taxon>Streptomycetaceae</taxon>
        <taxon>Streptomyces</taxon>
        <taxon>Streptomyces aurantiacus group</taxon>
    </lineage>
</organism>
<feature type="domain" description="HTH merR-type" evidence="3">
    <location>
        <begin position="1"/>
        <end position="70"/>
    </location>
</feature>
<dbReference type="GO" id="GO:0003700">
    <property type="term" value="F:DNA-binding transcription factor activity"/>
    <property type="evidence" value="ECO:0007669"/>
    <property type="project" value="InterPro"/>
</dbReference>
<dbReference type="Proteomes" id="UP000259636">
    <property type="component" value="Chromosome"/>
</dbReference>
<dbReference type="SMART" id="SM00422">
    <property type="entry name" value="HTH_MERR"/>
    <property type="match status" value="1"/>
</dbReference>
<dbReference type="RefSeq" id="WP_101281242.1">
    <property type="nucleotide sequence ID" value="NZ_CP031742.1"/>
</dbReference>
<evidence type="ECO:0000256" key="1">
    <source>
        <dbReference type="ARBA" id="ARBA00023125"/>
    </source>
</evidence>
<accession>A0A385D828</accession>
<keyword evidence="1" id="KW-0238">DNA-binding</keyword>
<dbReference type="InterPro" id="IPR009061">
    <property type="entry name" value="DNA-bd_dom_put_sf"/>
</dbReference>
<dbReference type="PRINTS" id="PR00040">
    <property type="entry name" value="HTHMERR"/>
</dbReference>
<sequence length="228" mass="24908">MRLSELSEASGVSTATIKYYLREGLLPPGHRVHATRASYDASHLRRLRLVRALIQVGKVPVATAREILAAVDDESLGLTMRLGAALWSLPRPPAGPDEEDEAAREAAAEVDRMLVEVGWERVRELGPLSPVHRSLVTSVAALRRLGYPCDAAELVPYARQMAGVAAHELDQMEQYPEEVERVESAVAAAVLYEPVLLDLHRLAQEEESQRRYGLAGQEGGTTEAESAP</sequence>
<evidence type="ECO:0000259" key="3">
    <source>
        <dbReference type="PROSITE" id="PS50937"/>
    </source>
</evidence>
<evidence type="ECO:0000256" key="2">
    <source>
        <dbReference type="SAM" id="MobiDB-lite"/>
    </source>
</evidence>
<feature type="region of interest" description="Disordered" evidence="2">
    <location>
        <begin position="208"/>
        <end position="228"/>
    </location>
</feature>
<dbReference type="PANTHER" id="PTHR30204:SF98">
    <property type="entry name" value="HTH-TYPE TRANSCRIPTIONAL REGULATOR ADHR"/>
    <property type="match status" value="1"/>
</dbReference>
<dbReference type="Pfam" id="PF13411">
    <property type="entry name" value="MerR_1"/>
    <property type="match status" value="1"/>
</dbReference>
<evidence type="ECO:0000313" key="4">
    <source>
        <dbReference type="EMBL" id="AXQ54525.1"/>
    </source>
</evidence>
<dbReference type="InterPro" id="IPR000551">
    <property type="entry name" value="MerR-type_HTH_dom"/>
</dbReference>
<dbReference type="PROSITE" id="PS50937">
    <property type="entry name" value="HTH_MERR_2"/>
    <property type="match status" value="1"/>
</dbReference>
<dbReference type="KEGG" id="sky:D0C37_07865"/>
<reference evidence="4 5" key="1">
    <citation type="submission" date="2018-08" db="EMBL/GenBank/DDBJ databases">
        <authorList>
            <person name="Ferrada E.E."/>
            <person name="Latorre B.A."/>
        </authorList>
    </citation>
    <scope>NUCLEOTIDE SEQUENCE [LARGE SCALE GENOMIC DNA]</scope>
    <source>
        <strain evidence="4 5">VK-A60T</strain>
    </source>
</reference>
<gene>
    <name evidence="4" type="ORF">D0C37_07865</name>
</gene>
<name>A0A385D828_9ACTN</name>
<dbReference type="GeneID" id="300114108"/>
<dbReference type="GO" id="GO:0003677">
    <property type="term" value="F:DNA binding"/>
    <property type="evidence" value="ECO:0007669"/>
    <property type="project" value="UniProtKB-KW"/>
</dbReference>